<dbReference type="EMBL" id="AP005170">
    <property type="protein sequence ID" value="BAD37932.1"/>
    <property type="molecule type" value="Genomic_DNA"/>
</dbReference>
<dbReference type="Proteomes" id="UP000000763">
    <property type="component" value="Chromosome 6"/>
</dbReference>
<evidence type="ECO:0000313" key="2">
    <source>
        <dbReference type="Proteomes" id="UP000000763"/>
    </source>
</evidence>
<reference evidence="2" key="1">
    <citation type="journal article" date="2005" name="Nature">
        <title>The map-based sequence of the rice genome.</title>
        <authorList>
            <consortium name="International rice genome sequencing project (IRGSP)"/>
            <person name="Matsumoto T."/>
            <person name="Wu J."/>
            <person name="Kanamori H."/>
            <person name="Katayose Y."/>
            <person name="Fujisawa M."/>
            <person name="Namiki N."/>
            <person name="Mizuno H."/>
            <person name="Yamamoto K."/>
            <person name="Antonio B.A."/>
            <person name="Baba T."/>
            <person name="Sakata K."/>
            <person name="Nagamura Y."/>
            <person name="Aoki H."/>
            <person name="Arikawa K."/>
            <person name="Arita K."/>
            <person name="Bito T."/>
            <person name="Chiden Y."/>
            <person name="Fujitsuka N."/>
            <person name="Fukunaka R."/>
            <person name="Hamada M."/>
            <person name="Harada C."/>
            <person name="Hayashi A."/>
            <person name="Hijishita S."/>
            <person name="Honda M."/>
            <person name="Hosokawa S."/>
            <person name="Ichikawa Y."/>
            <person name="Idonuma A."/>
            <person name="Iijima M."/>
            <person name="Ikeda M."/>
            <person name="Ikeno M."/>
            <person name="Ito K."/>
            <person name="Ito S."/>
            <person name="Ito T."/>
            <person name="Ito Y."/>
            <person name="Ito Y."/>
            <person name="Iwabuchi A."/>
            <person name="Kamiya K."/>
            <person name="Karasawa W."/>
            <person name="Kurita K."/>
            <person name="Katagiri S."/>
            <person name="Kikuta A."/>
            <person name="Kobayashi H."/>
            <person name="Kobayashi N."/>
            <person name="Machita K."/>
            <person name="Maehara T."/>
            <person name="Masukawa M."/>
            <person name="Mizubayashi T."/>
            <person name="Mukai Y."/>
            <person name="Nagasaki H."/>
            <person name="Nagata Y."/>
            <person name="Naito S."/>
            <person name="Nakashima M."/>
            <person name="Nakama Y."/>
            <person name="Nakamichi Y."/>
            <person name="Nakamura M."/>
            <person name="Meguro A."/>
            <person name="Negishi M."/>
            <person name="Ohta I."/>
            <person name="Ohta T."/>
            <person name="Okamoto M."/>
            <person name="Ono N."/>
            <person name="Saji S."/>
            <person name="Sakaguchi M."/>
            <person name="Sakai K."/>
            <person name="Shibata M."/>
            <person name="Shimokawa T."/>
            <person name="Song J."/>
            <person name="Takazaki Y."/>
            <person name="Terasawa K."/>
            <person name="Tsugane M."/>
            <person name="Tsuji K."/>
            <person name="Ueda S."/>
            <person name="Waki K."/>
            <person name="Yamagata H."/>
            <person name="Yamamoto M."/>
            <person name="Yamamoto S."/>
            <person name="Yamane H."/>
            <person name="Yoshiki S."/>
            <person name="Yoshihara R."/>
            <person name="Yukawa K."/>
            <person name="Zhong H."/>
            <person name="Yano M."/>
            <person name="Yuan Q."/>
            <person name="Ouyang S."/>
            <person name="Liu J."/>
            <person name="Jones K.M."/>
            <person name="Gansberger K."/>
            <person name="Moffat K."/>
            <person name="Hill J."/>
            <person name="Bera J."/>
            <person name="Fadrosh D."/>
            <person name="Jin S."/>
            <person name="Johri S."/>
            <person name="Kim M."/>
            <person name="Overton L."/>
            <person name="Reardon M."/>
            <person name="Tsitrin T."/>
            <person name="Vuong H."/>
            <person name="Weaver B."/>
            <person name="Ciecko A."/>
            <person name="Tallon L."/>
            <person name="Jackson J."/>
            <person name="Pai G."/>
            <person name="Aken S.V."/>
            <person name="Utterback T."/>
            <person name="Reidmuller S."/>
            <person name="Feldblyum T."/>
            <person name="Hsiao J."/>
            <person name="Zismann V."/>
            <person name="Iobst S."/>
            <person name="de Vazeille A.R."/>
            <person name="Buell C.R."/>
            <person name="Ying K."/>
            <person name="Li Y."/>
            <person name="Lu T."/>
            <person name="Huang Y."/>
            <person name="Zhao Q."/>
            <person name="Feng Q."/>
            <person name="Zhang L."/>
            <person name="Zhu J."/>
            <person name="Weng Q."/>
            <person name="Mu J."/>
            <person name="Lu Y."/>
            <person name="Fan D."/>
            <person name="Liu Y."/>
            <person name="Guan J."/>
            <person name="Zhang Y."/>
            <person name="Yu S."/>
            <person name="Liu X."/>
            <person name="Zhang Y."/>
            <person name="Hong G."/>
            <person name="Han B."/>
            <person name="Choisne N."/>
            <person name="Demange N."/>
            <person name="Orjeda G."/>
            <person name="Samain S."/>
            <person name="Cattolico L."/>
            <person name="Pelletier E."/>
            <person name="Couloux A."/>
            <person name="Segurens B."/>
            <person name="Wincker P."/>
            <person name="D'Hont A."/>
            <person name="Scarpelli C."/>
            <person name="Weissenbach J."/>
            <person name="Salanoubat M."/>
            <person name="Quetier F."/>
            <person name="Yu Y."/>
            <person name="Kim H.R."/>
            <person name="Rambo T."/>
            <person name="Currie J."/>
            <person name="Collura K."/>
            <person name="Luo M."/>
            <person name="Yang T."/>
            <person name="Ammiraju J.S.S."/>
            <person name="Engler F."/>
            <person name="Soderlund C."/>
            <person name="Wing R.A."/>
            <person name="Palmer L.E."/>
            <person name="de la Bastide M."/>
            <person name="Spiegel L."/>
            <person name="Nascimento L."/>
            <person name="Zutavern T."/>
            <person name="O'Shaughnessy A."/>
            <person name="Dike S."/>
            <person name="Dedhia N."/>
            <person name="Preston R."/>
            <person name="Balija V."/>
            <person name="McCombie W.R."/>
            <person name="Chow T."/>
            <person name="Chen H."/>
            <person name="Chung M."/>
            <person name="Chen C."/>
            <person name="Shaw J."/>
            <person name="Wu H."/>
            <person name="Hsiao K."/>
            <person name="Chao Y."/>
            <person name="Chu M."/>
            <person name="Cheng C."/>
            <person name="Hour A."/>
            <person name="Lee P."/>
            <person name="Lin S."/>
            <person name="Lin Y."/>
            <person name="Liou J."/>
            <person name="Liu S."/>
            <person name="Hsing Y."/>
            <person name="Raghuvanshi S."/>
            <person name="Mohanty A."/>
            <person name="Bharti A.K."/>
            <person name="Gaur A."/>
            <person name="Gupta V."/>
            <person name="Kumar D."/>
            <person name="Ravi V."/>
            <person name="Vij S."/>
            <person name="Kapur A."/>
            <person name="Khurana P."/>
            <person name="Khurana P."/>
            <person name="Khurana J.P."/>
            <person name="Tyagi A.K."/>
            <person name="Gaikwad K."/>
            <person name="Singh A."/>
            <person name="Dalal V."/>
            <person name="Srivastava S."/>
            <person name="Dixit A."/>
            <person name="Pal A.K."/>
            <person name="Ghazi I.A."/>
            <person name="Yadav M."/>
            <person name="Pandit A."/>
            <person name="Bhargava A."/>
            <person name="Sureshbabu K."/>
            <person name="Batra K."/>
            <person name="Sharma T.R."/>
            <person name="Mohapatra T."/>
            <person name="Singh N.K."/>
            <person name="Messing J."/>
            <person name="Nelson A.B."/>
            <person name="Fuks G."/>
            <person name="Kavchok S."/>
            <person name="Keizer G."/>
            <person name="Linton E."/>
            <person name="Llaca V."/>
            <person name="Song R."/>
            <person name="Tanyolac B."/>
            <person name="Young S."/>
            <person name="Ho-Il K."/>
            <person name="Hahn J.H."/>
            <person name="Sangsakoo G."/>
            <person name="Vanavichit A."/>
            <person name="de Mattos Luiz.A.T."/>
            <person name="Zimmer P.D."/>
            <person name="Malone G."/>
            <person name="Dellagostin O."/>
            <person name="de Oliveira A.C."/>
            <person name="Bevan M."/>
            <person name="Bancroft I."/>
            <person name="Minx P."/>
            <person name="Cordum H."/>
            <person name="Wilson R."/>
            <person name="Cheng Z."/>
            <person name="Jin W."/>
            <person name="Jiang J."/>
            <person name="Leong S.A."/>
            <person name="Iwama H."/>
            <person name="Gojobori T."/>
            <person name="Itoh T."/>
            <person name="Niimura Y."/>
            <person name="Fujii Y."/>
            <person name="Habara T."/>
            <person name="Sakai H."/>
            <person name="Sato Y."/>
            <person name="Wilson G."/>
            <person name="Kumar K."/>
            <person name="McCouch S."/>
            <person name="Juretic N."/>
            <person name="Hoen D."/>
            <person name="Wright S."/>
            <person name="Bruskiewich R."/>
            <person name="Bureau T."/>
            <person name="Miyao A."/>
            <person name="Hirochika H."/>
            <person name="Nishikawa T."/>
            <person name="Kadowaki K."/>
            <person name="Sugiura M."/>
            <person name="Burr B."/>
            <person name="Sasaki T."/>
        </authorList>
    </citation>
    <scope>NUCLEOTIDE SEQUENCE [LARGE SCALE GENOMIC DNA]</scope>
    <source>
        <strain evidence="2">cv. Nipponbare</strain>
    </source>
</reference>
<reference evidence="2" key="2">
    <citation type="journal article" date="2008" name="Nucleic Acids Res.">
        <title>The rice annotation project database (RAP-DB): 2008 update.</title>
        <authorList>
            <consortium name="The rice annotation project (RAP)"/>
        </authorList>
    </citation>
    <scope>GENOME REANNOTATION</scope>
    <source>
        <strain evidence="2">cv. Nipponbare</strain>
    </source>
</reference>
<protein>
    <submittedName>
        <fullName evidence="1">Uncharacterized protein</fullName>
    </submittedName>
</protein>
<gene>
    <name evidence="1" type="primary">OSJNBa0080E19.29</name>
</gene>
<accession>Q67V87</accession>
<evidence type="ECO:0000313" key="1">
    <source>
        <dbReference type="EMBL" id="BAD37932.1"/>
    </source>
</evidence>
<name>Q67V87_ORYSJ</name>
<proteinExistence type="predicted"/>
<dbReference type="AlphaFoldDB" id="Q67V87"/>
<organism evidence="1 2">
    <name type="scientific">Oryza sativa subsp. japonica</name>
    <name type="common">Rice</name>
    <dbReference type="NCBI Taxonomy" id="39947"/>
    <lineage>
        <taxon>Eukaryota</taxon>
        <taxon>Viridiplantae</taxon>
        <taxon>Streptophyta</taxon>
        <taxon>Embryophyta</taxon>
        <taxon>Tracheophyta</taxon>
        <taxon>Spermatophyta</taxon>
        <taxon>Magnoliopsida</taxon>
        <taxon>Liliopsida</taxon>
        <taxon>Poales</taxon>
        <taxon>Poaceae</taxon>
        <taxon>BOP clade</taxon>
        <taxon>Oryzoideae</taxon>
        <taxon>Oryzeae</taxon>
        <taxon>Oryzinae</taxon>
        <taxon>Oryza</taxon>
        <taxon>Oryza sativa</taxon>
    </lineage>
</organism>
<sequence length="111" mass="11839">MGGWRPSRQAAARGRGRGHWVAVELQQLGSQLGAAAIGVGRRCCDPDAPPLVRCRCARAPSGVGNQGREAAREKIEWEGEVRVSLFPFADMGYWANGPTSRGEDGGGMGWC</sequence>